<organism evidence="2 3">
    <name type="scientific">Micromonospora lupini str. Lupac 08</name>
    <dbReference type="NCBI Taxonomy" id="1150864"/>
    <lineage>
        <taxon>Bacteria</taxon>
        <taxon>Bacillati</taxon>
        <taxon>Actinomycetota</taxon>
        <taxon>Actinomycetes</taxon>
        <taxon>Micromonosporales</taxon>
        <taxon>Micromonosporaceae</taxon>
        <taxon>Micromonospora</taxon>
    </lineage>
</organism>
<dbReference type="SUPFAM" id="SSF48452">
    <property type="entry name" value="TPR-like"/>
    <property type="match status" value="1"/>
</dbReference>
<gene>
    <name evidence="2" type="ORF">MILUP08_42759</name>
</gene>
<name>I0L1Y1_9ACTN</name>
<proteinExistence type="predicted"/>
<evidence type="ECO:0000313" key="2">
    <source>
        <dbReference type="EMBL" id="CCH17828.1"/>
    </source>
</evidence>
<reference evidence="3" key="1">
    <citation type="journal article" date="2012" name="J. Bacteriol.">
        <title>Genome Sequence of Micromonospora lupini Lupac 08, Isolated from Root Nodules of Lupinus angustifolius.</title>
        <authorList>
            <person name="Alonso-Vega P."/>
            <person name="Normand P."/>
            <person name="Bacigalupe R."/>
            <person name="Pujic P."/>
            <person name="Lajus A."/>
            <person name="Vallenet D."/>
            <person name="Carro L."/>
            <person name="Coll P."/>
            <person name="Trujillo M.E."/>
        </authorList>
    </citation>
    <scope>NUCLEOTIDE SEQUENCE [LARGE SCALE GENOMIC DNA]</scope>
    <source>
        <strain evidence="3">Lupac 08</strain>
    </source>
</reference>
<dbReference type="AlphaFoldDB" id="I0L1Y1"/>
<dbReference type="Gene3D" id="1.25.40.10">
    <property type="entry name" value="Tetratricopeptide repeat domain"/>
    <property type="match status" value="2"/>
</dbReference>
<sequence length="800" mass="86202">MMLSNLGSALQARFRHTGSSTDLDDAITASRKAVAATPTDHPNHAGYLSNLGSALQARFRHTGSGTDLNEAVSVSREAVAITPADHSDRAAMLSNLGNALRTRFERTGSGTDLNEAVAVSREAVASTPTDHPNRARYLSNLGGMLANRFERNGSPTDLDDAVTVSREAVAATPTDHPNRARYLSNLGNALANRFERNGSPPDLDDAVTVSRKAVAATPTDHPDHAAHLSNLGNTLWTRFECTGADTDLDEAVQGWSRACASTVAPATTRLIAARQWARATAEQWGPAAAVEAYTAALNLLPLLAWRGIDHQDQQHLLQTHAATLARDGAACAIAAGRLDLALELLEQGRGVYWSQLLGTRTDLTALHQVAPHLAAQLVDCRAVLEQPTTEYASDPIPGAAEARMRAASRFDELVDQVRALPPTALFPNPDTFLNPPAIHTLLPDVNQDPIVIVNISRWRCDALNLTHHGITTVELPDLSEEQVIDEAIRYLEALQDFERSRQSTADRLILEMAITTGLEWLWEHITAPILDTLGHSSTPTGIWPRLWWCLTGALTMLPLHAAGHHQTTNNVYDRVVSSYTPTVRALNHVRTRPESSHPPQILIVALPNTPGQSQLPGTTAEHDLLCTALAPAQRTVLTDAQATRAALLAQIGQHRWLHASCHGTQNLATPTAGGLLPHDWNSAGLITITDLTGPDHTSGGEFAFLSACKTAMGGVTNPDEAITVAAAMQHVGWRHVIGTLWSVWDDSAAAVTHDLYPHLLSNGGLDPTNAAHALHHTIRKLRDAHPERPSTWAPFIHTGP</sequence>
<dbReference type="STRING" id="1150864.MILUP08_42759"/>
<dbReference type="PANTHER" id="PTHR19959">
    <property type="entry name" value="KINESIN LIGHT CHAIN"/>
    <property type="match status" value="1"/>
</dbReference>
<feature type="domain" description="CHAT" evidence="1">
    <location>
        <begin position="518"/>
        <end position="799"/>
    </location>
</feature>
<dbReference type="eggNOG" id="COG4995">
    <property type="taxonomic scope" value="Bacteria"/>
</dbReference>
<dbReference type="InterPro" id="IPR024983">
    <property type="entry name" value="CHAT_dom"/>
</dbReference>
<dbReference type="PANTHER" id="PTHR19959:SF119">
    <property type="entry name" value="FUNGAL LIPASE-LIKE DOMAIN-CONTAINING PROTEIN"/>
    <property type="match status" value="1"/>
</dbReference>
<dbReference type="OrthoDB" id="3206999at2"/>
<dbReference type="EMBL" id="CAIE01000022">
    <property type="protein sequence ID" value="CCH17828.1"/>
    <property type="molecule type" value="Genomic_DNA"/>
</dbReference>
<dbReference type="InterPro" id="IPR011990">
    <property type="entry name" value="TPR-like_helical_dom_sf"/>
</dbReference>
<comment type="caution">
    <text evidence="2">The sequence shown here is derived from an EMBL/GenBank/DDBJ whole genome shotgun (WGS) entry which is preliminary data.</text>
</comment>
<dbReference type="RefSeq" id="WP_007458762.1">
    <property type="nucleotide sequence ID" value="NZ_HF570108.1"/>
</dbReference>
<dbReference type="Proteomes" id="UP000003448">
    <property type="component" value="Unassembled WGS sequence"/>
</dbReference>
<keyword evidence="3" id="KW-1185">Reference proteome</keyword>
<evidence type="ECO:0000259" key="1">
    <source>
        <dbReference type="Pfam" id="PF12770"/>
    </source>
</evidence>
<dbReference type="Pfam" id="PF12770">
    <property type="entry name" value="CHAT"/>
    <property type="match status" value="1"/>
</dbReference>
<evidence type="ECO:0000313" key="3">
    <source>
        <dbReference type="Proteomes" id="UP000003448"/>
    </source>
</evidence>
<accession>I0L1Y1</accession>
<dbReference type="Pfam" id="PF13374">
    <property type="entry name" value="TPR_10"/>
    <property type="match status" value="5"/>
</dbReference>
<protein>
    <recommendedName>
        <fullName evidence="1">CHAT domain-containing protein</fullName>
    </recommendedName>
</protein>